<dbReference type="PROSITE" id="PS51189">
    <property type="entry name" value="FAT"/>
    <property type="match status" value="1"/>
</dbReference>
<dbReference type="SMART" id="SM00802">
    <property type="entry name" value="UME"/>
    <property type="match status" value="1"/>
</dbReference>
<reference evidence="24" key="2">
    <citation type="submission" date="2023-07" db="EMBL/GenBank/DDBJ databases">
        <authorList>
            <consortium name="Lawrence Berkeley National Laboratory"/>
            <person name="Haridas S."/>
            <person name="Hensen N."/>
            <person name="Bonometti L."/>
            <person name="Westerberg I."/>
            <person name="Brannstrom I.O."/>
            <person name="Guillou S."/>
            <person name="Cros-Aarteil S."/>
            <person name="Calhoun S."/>
            <person name="Kuo A."/>
            <person name="Mondo S."/>
            <person name="Pangilinan J."/>
            <person name="Riley R."/>
            <person name="LaButti K."/>
            <person name="Andreopoulos B."/>
            <person name="Lipzen A."/>
            <person name="Chen C."/>
            <person name="Yanf M."/>
            <person name="Daum C."/>
            <person name="Ng V."/>
            <person name="Clum A."/>
            <person name="Steindorff A."/>
            <person name="Ohm R."/>
            <person name="Martin F."/>
            <person name="Silar P."/>
            <person name="Natvig D."/>
            <person name="Lalanne C."/>
            <person name="Gautier V."/>
            <person name="Ament-velasquez S.L."/>
            <person name="Kruys A."/>
            <person name="Hutchinson M.I."/>
            <person name="Powell A.J."/>
            <person name="Barry K."/>
            <person name="Miller A.N."/>
            <person name="Grigoriev I.V."/>
            <person name="Debuchy R."/>
            <person name="Gladieux P."/>
            <person name="Thoren M.H."/>
            <person name="Johannesson H."/>
        </authorList>
    </citation>
    <scope>NUCLEOTIDE SEQUENCE</scope>
    <source>
        <strain evidence="24">FGSC 1904</strain>
    </source>
</reference>
<evidence type="ECO:0000256" key="20">
    <source>
        <dbReference type="SAM" id="MobiDB-lite"/>
    </source>
</evidence>
<evidence type="ECO:0000256" key="5">
    <source>
        <dbReference type="ARBA" id="ARBA00021345"/>
    </source>
</evidence>
<keyword evidence="10" id="KW-0418">Kinase</keyword>
<name>A0AAE0P948_SORBR</name>
<dbReference type="Pfam" id="PF23593">
    <property type="entry name" value="HEAT_ATR"/>
    <property type="match status" value="1"/>
</dbReference>
<dbReference type="GO" id="GO:0004674">
    <property type="term" value="F:protein serine/threonine kinase activity"/>
    <property type="evidence" value="ECO:0007669"/>
    <property type="project" value="UniProtKB-KW"/>
</dbReference>
<dbReference type="InterPro" id="IPR012993">
    <property type="entry name" value="UME"/>
</dbReference>
<comment type="function">
    <text evidence="16">Serine/threonine protein kinase which activates checkpoint signaling upon genotoxic stresses such as ionizing radiation (IR), ultraviolet light (UV), or DNA replication stalling, thereby acting as a DNA damage sensor. Recognizes the substrate consensus sequence [ST]-Q. Phosphorylates histone H2A to form H2AS128ph (gamma-H2A) at sites of DNA damage, involved in the regulation of DNA damage response mechanism. Required for the control of telomere length and genome stability.</text>
</comment>
<dbReference type="Gene3D" id="3.30.1010.10">
    <property type="entry name" value="Phosphatidylinositol 3-kinase Catalytic Subunit, Chain A, domain 4"/>
    <property type="match status" value="1"/>
</dbReference>
<dbReference type="PANTHER" id="PTHR11139">
    <property type="entry name" value="ATAXIA TELANGIECTASIA MUTATED ATM -RELATED"/>
    <property type="match status" value="1"/>
</dbReference>
<evidence type="ECO:0000256" key="9">
    <source>
        <dbReference type="ARBA" id="ARBA00022763"/>
    </source>
</evidence>
<comment type="subunit">
    <text evidence="3">Associates with DNA double-strand breaks.</text>
</comment>
<organism evidence="24 25">
    <name type="scientific">Sordaria brevicollis</name>
    <dbReference type="NCBI Taxonomy" id="83679"/>
    <lineage>
        <taxon>Eukaryota</taxon>
        <taxon>Fungi</taxon>
        <taxon>Dikarya</taxon>
        <taxon>Ascomycota</taxon>
        <taxon>Pezizomycotina</taxon>
        <taxon>Sordariomycetes</taxon>
        <taxon>Sordariomycetidae</taxon>
        <taxon>Sordariales</taxon>
        <taxon>Sordariaceae</taxon>
        <taxon>Sordaria</taxon>
    </lineage>
</organism>
<dbReference type="GO" id="GO:0006281">
    <property type="term" value="P:DNA repair"/>
    <property type="evidence" value="ECO:0007669"/>
    <property type="project" value="UniProtKB-KW"/>
</dbReference>
<dbReference type="InterPro" id="IPR056802">
    <property type="entry name" value="ATR-like_M-HEAT"/>
</dbReference>
<evidence type="ECO:0000256" key="16">
    <source>
        <dbReference type="ARBA" id="ARBA00025079"/>
    </source>
</evidence>
<dbReference type="FunFam" id="3.30.1010.10:FF:000017">
    <property type="entry name" value="Inositol kinase kinase (UvsB)"/>
    <property type="match status" value="1"/>
</dbReference>
<keyword evidence="11" id="KW-0067">ATP-binding</keyword>
<evidence type="ECO:0000259" key="21">
    <source>
        <dbReference type="PROSITE" id="PS50290"/>
    </source>
</evidence>
<evidence type="ECO:0000256" key="12">
    <source>
        <dbReference type="ARBA" id="ARBA00022853"/>
    </source>
</evidence>
<comment type="subcellular location">
    <subcellularLocation>
        <location evidence="1">Nucleus</location>
    </subcellularLocation>
</comment>
<evidence type="ECO:0000256" key="1">
    <source>
        <dbReference type="ARBA" id="ARBA00004123"/>
    </source>
</evidence>
<dbReference type="GO" id="GO:0005634">
    <property type="term" value="C:nucleus"/>
    <property type="evidence" value="ECO:0007669"/>
    <property type="project" value="UniProtKB-SubCell"/>
</dbReference>
<keyword evidence="12" id="KW-0156">Chromatin regulator</keyword>
<feature type="region of interest" description="Disordered" evidence="20">
    <location>
        <begin position="1350"/>
        <end position="1377"/>
    </location>
</feature>
<dbReference type="FunFam" id="1.10.1070.11:FF:000031">
    <property type="entry name" value="Phosphatidyl inositol 3-kinase"/>
    <property type="match status" value="1"/>
</dbReference>
<evidence type="ECO:0000256" key="14">
    <source>
        <dbReference type="ARBA" id="ARBA00023242"/>
    </source>
</evidence>
<evidence type="ECO:0000256" key="10">
    <source>
        <dbReference type="ARBA" id="ARBA00022777"/>
    </source>
</evidence>
<dbReference type="Pfam" id="PF08064">
    <property type="entry name" value="UME"/>
    <property type="match status" value="1"/>
</dbReference>
<reference evidence="24" key="1">
    <citation type="journal article" date="2023" name="Mol. Phylogenet. Evol.">
        <title>Genome-scale phylogeny and comparative genomics of the fungal order Sordariales.</title>
        <authorList>
            <person name="Hensen N."/>
            <person name="Bonometti L."/>
            <person name="Westerberg I."/>
            <person name="Brannstrom I.O."/>
            <person name="Guillou S."/>
            <person name="Cros-Aarteil S."/>
            <person name="Calhoun S."/>
            <person name="Haridas S."/>
            <person name="Kuo A."/>
            <person name="Mondo S."/>
            <person name="Pangilinan J."/>
            <person name="Riley R."/>
            <person name="LaButti K."/>
            <person name="Andreopoulos B."/>
            <person name="Lipzen A."/>
            <person name="Chen C."/>
            <person name="Yan M."/>
            <person name="Daum C."/>
            <person name="Ng V."/>
            <person name="Clum A."/>
            <person name="Steindorff A."/>
            <person name="Ohm R.A."/>
            <person name="Martin F."/>
            <person name="Silar P."/>
            <person name="Natvig D.O."/>
            <person name="Lalanne C."/>
            <person name="Gautier V."/>
            <person name="Ament-Velasquez S.L."/>
            <person name="Kruys A."/>
            <person name="Hutchinson M.I."/>
            <person name="Powell A.J."/>
            <person name="Barry K."/>
            <person name="Miller A.N."/>
            <person name="Grigoriev I.V."/>
            <person name="Debuchy R."/>
            <person name="Gladieux P."/>
            <person name="Hiltunen Thoren M."/>
            <person name="Johannesson H."/>
        </authorList>
    </citation>
    <scope>NUCLEOTIDE SEQUENCE</scope>
    <source>
        <strain evidence="24">FGSC 1904</strain>
    </source>
</reference>
<dbReference type="InterPro" id="IPR036940">
    <property type="entry name" value="PI3/4_kinase_cat_sf"/>
</dbReference>
<dbReference type="InterPro" id="IPR058681">
    <property type="entry name" value="HEAT_MEC1_N"/>
</dbReference>
<dbReference type="SMART" id="SM00146">
    <property type="entry name" value="PI3Kc"/>
    <property type="match status" value="1"/>
</dbReference>
<dbReference type="InterPro" id="IPR011990">
    <property type="entry name" value="TPR-like_helical_dom_sf"/>
</dbReference>
<evidence type="ECO:0000256" key="18">
    <source>
        <dbReference type="ARBA" id="ARBA00030459"/>
    </source>
</evidence>
<evidence type="ECO:0000256" key="7">
    <source>
        <dbReference type="ARBA" id="ARBA00022679"/>
    </source>
</evidence>
<dbReference type="EC" id="2.7.11.1" evidence="4"/>
<dbReference type="GO" id="GO:0005524">
    <property type="term" value="F:ATP binding"/>
    <property type="evidence" value="ECO:0007669"/>
    <property type="project" value="UniProtKB-KW"/>
</dbReference>
<dbReference type="Proteomes" id="UP001281003">
    <property type="component" value="Unassembled WGS sequence"/>
</dbReference>
<protein>
    <recommendedName>
        <fullName evidence="5">Serine/threonine-protein kinase MEC1</fullName>
        <ecNumber evidence="4">2.7.11.1</ecNumber>
    </recommendedName>
    <alternativeName>
        <fullName evidence="19">ATR homolog</fullName>
    </alternativeName>
    <alternativeName>
        <fullName evidence="18">DNA-damage checkpoint kinase MEC1</fullName>
    </alternativeName>
    <alternativeName>
        <fullName evidence="17">Mitosis entry checkpoint protein 1</fullName>
    </alternativeName>
</protein>
<dbReference type="PANTHER" id="PTHR11139:SF125">
    <property type="entry name" value="SERINE_THREONINE-PROTEIN KINASE MEC1"/>
    <property type="match status" value="1"/>
</dbReference>
<dbReference type="InterPro" id="IPR014009">
    <property type="entry name" value="PIK_FAT"/>
</dbReference>
<dbReference type="PROSITE" id="PS51190">
    <property type="entry name" value="FATC"/>
    <property type="match status" value="1"/>
</dbReference>
<dbReference type="Pfam" id="PF25030">
    <property type="entry name" value="M-HEAT_ATR"/>
    <property type="match status" value="1"/>
</dbReference>
<keyword evidence="6" id="KW-0723">Serine/threonine-protein kinase</keyword>
<comment type="similarity">
    <text evidence="2">Belongs to the PI3/PI4-kinase family. ATM subfamily.</text>
</comment>
<feature type="region of interest" description="Disordered" evidence="20">
    <location>
        <begin position="1"/>
        <end position="53"/>
    </location>
</feature>
<keyword evidence="9" id="KW-0227">DNA damage</keyword>
<accession>A0AAE0P948</accession>
<dbReference type="Pfam" id="PF25385">
    <property type="entry name" value="HEAT_MEC1_N"/>
    <property type="match status" value="1"/>
</dbReference>
<dbReference type="InterPro" id="IPR011009">
    <property type="entry name" value="Kinase-like_dom_sf"/>
</dbReference>
<dbReference type="InterPro" id="IPR016024">
    <property type="entry name" value="ARM-type_fold"/>
</dbReference>
<keyword evidence="13" id="KW-0234">DNA repair</keyword>
<dbReference type="Pfam" id="PF02260">
    <property type="entry name" value="FATC"/>
    <property type="match status" value="1"/>
</dbReference>
<dbReference type="PROSITE" id="PS50290">
    <property type="entry name" value="PI3_4_KINASE_3"/>
    <property type="match status" value="1"/>
</dbReference>
<dbReference type="InterPro" id="IPR003152">
    <property type="entry name" value="FATC_dom"/>
</dbReference>
<sequence>MASGVHGKTGKGNALEETFNEDAHTQSGSAPPPSTIAAELVEGLPSSSRRTKPDEITEIKRLCTIIEKEKDKAGSNQLKTHEERLVYNHILFYVCAGPVLDIVKVDDPFADFARLQLKAQNTITLLKLAVTETPDVLELTTDGNEFLLRGQEPLWVWFQPRLLALLGRAKLLGITASIEDFFGFALQTVAEHVRLWGLGPLMVQYFQASFRAILEHFQTSPLADQNSRNSKLNIQLPPEPFLRSLGLDDADTPKFSYNIRDSEHAIRHAISLFHILKTSVLPLRDAEPPLLYRQNIAWMMDLFQPLFSVLVDWSAQLKIGLAPYVQTAIDFARTADDALRPKAISVLALICGEVLDRSEQYLGEDEFGLAMRQKLSLALLHLVQETENHRSLMQLIESRVVIPALNFSTAILPHSDLWAVSAETPFSQVSEELSSSRFVDATLRQLVEDLGLDPAVEDAEPASKRRKLMEPQSLSAKIVQEICRVANLPISEDIWSLEDSLIDAFPKLKELQQVRVIELLSFLPCVFDNTLEPEHDSPGSSGFSECSHCSIFGYSALSQPSDDAPTKTIAYKVLEKLIKTPGFRESRRTRAFTMMRLQRMFRHTVLPEFRDLERSVLGQWCVQSLRSSMRELRIGAGRALAVLLDPDVPALDRTIIRSNQNNVLDIFKLITNEDTLHFHETCIMAWGQAARVVSADHLNLILIKLVEYLGYNNPVVSAMAVNEIINIATYRGVTPLQLFAPYWENMAVLVVKDLVSAPQTTRLVAGILQISIQELLCLLQKHALPWLVLAKNTGVIQKIAEARGDESIWKPCTDAANFAPIVALLLIQDVPNVEEHTMALLCAISPKLNLLGSNDGKQSASARDQLAVILESDPLGILAELFKACGGASEKKKFLVRKGLTILATLLWSLKEKGVEPTNAIERFMGKQALGLVGRLSERITDIEVPIPERRRCLRAMEEMILVYPQSISTARSQISACLLSALSCDELRADAFSCWSAMLLHMDEADVPNLLDTTLWVITHYWACFDDRSKEKAHEVLDVIWASNRHDLVKATASMTTFGHLPDLERHRERVKELPGSDFTRQDIFRTFRRRLRHEHPGVIEQVLTELLELLRQHQDYIQAVALTDLPKSFIPGLTRAVLDCAAKYNGWQPGIMRLCAECMGMIGCLDSNRMENNREQKRFIVSYNFEDVKETSDFVCFTLENVLVEAFLSTTDTKFLSRLSWVMQELMAKTGIRIACQTQGQGNHENLYKRWRNFKDITKEVLTPFLSSDFIISSDMNGQETKYPVFNPHKSYEIWLKTFVSDLLRDPQNQHCQILFPPLRRLTKVQDPCVSEFLLPYVVLHAVIGKTRPPTEQPDESQMVDGENSSTAAQTLDDKIKSAERRKKVVTELKTILEYQPPETATHAEKEEVKLCYEAVFRILDYFKNWLHIKRSQPVARPADPMWCALVEEVLSSLDPELVARRAIDCGQYARALLFLEPHIESRKDQAIGDEATRLMRSVHDVYTQIDDPDGLDGISACMMKDLGFKEQALSHRKAGRWTAAQTWYEVELAEHPEDVNLQLDLLTCLEESGQYDNLLSFAEGIEKSPSSLGKVMPFVLEASWATGRWQIMEKYIRSYTEGDVTDIFNLGIADALLCLKEGDGERFDELLQAMRDKVASSLTVSNTSSFRNCHDVMLKCHVMADLEMIVNAQPAKDEGHEPLMKALERRLEVLGAYVSDKQYVLGVRRAAMELLRPKFGDEEISSSWLATARLARKSGSTHQAFNAVLRAQQLGDSSAVIEYAKLFYRDNQHRKAIQLLQRAIDEDAFNVDSAMVIDTPTSSKSQESHRNLLKAQAHLLLAKWLDSTGKTHAGALRSKFQEAAKTHPQWEKGHYYLGRHYKKVLESEKALSPDDQSDAYLTGETAKLVIENYLRSLNFGTKYVHQTLPRILTLWLELGTQVDAPSLGRVTLSAELQSRRRAILHELYKHFNKHLPKMPAYIFYTALPQIVARIAHPNNEVFRVLEQMIIKVVEAHPRQAIWSLFSFMTGRMNSARRNRGHKILDDLRAITRKVDGTGYDLKQLLKMGEKLAEQLLLACNKGDFQSNRTVRASITRDLNFNHKCTPCPLVVPIETCLTATLPTLTDSIRKHRAFAGDVITIDGFLDDVLVLGSLAKPRKLTARGSNGQLYGLLIKPKDDLRTDQRLMEFNGLINRSLKRDTESSKRQLYIRTYAVTPLNEECGIIEWVDGLKTLRDILLGIYKTRGIAPNYGQIAELMKQACTSDENIHLWTESVLGMFPDVLPEWFISQFPDPSAWFSARLRYTRSCAVMSMVGTILGLGDRHGENVLLEEGNGGVFHVDFNCLFDKGLTFAQPEKVPFRLTHNMIAAMGIYRYEGPFRNCSELTLKVLRQQEETLMTILEAFIHDPTLDLQRSKKRSHDVVKLNPTSVVESIKRKVRGLLPHEKIPLGVEGQVEELIKQATDPKNLAAMYIGWCPFL</sequence>
<dbReference type="EMBL" id="JAUTDP010000010">
    <property type="protein sequence ID" value="KAK3395553.1"/>
    <property type="molecule type" value="Genomic_DNA"/>
</dbReference>
<keyword evidence="14" id="KW-0539">Nucleus</keyword>
<dbReference type="SMART" id="SM01343">
    <property type="entry name" value="FATC"/>
    <property type="match status" value="1"/>
</dbReference>
<evidence type="ECO:0000256" key="15">
    <source>
        <dbReference type="ARBA" id="ARBA00023254"/>
    </source>
</evidence>
<feature type="non-terminal residue" evidence="24">
    <location>
        <position position="1"/>
    </location>
</feature>
<dbReference type="GO" id="GO:0000723">
    <property type="term" value="P:telomere maintenance"/>
    <property type="evidence" value="ECO:0007669"/>
    <property type="project" value="TreeGrafter"/>
</dbReference>
<dbReference type="SUPFAM" id="SSF48452">
    <property type="entry name" value="TPR-like"/>
    <property type="match status" value="1"/>
</dbReference>
<dbReference type="CDD" id="cd00892">
    <property type="entry name" value="PIKKc_ATR"/>
    <property type="match status" value="1"/>
</dbReference>
<dbReference type="InterPro" id="IPR000403">
    <property type="entry name" value="PI3/4_kinase_cat_dom"/>
</dbReference>
<evidence type="ECO:0000256" key="3">
    <source>
        <dbReference type="ARBA" id="ARBA00011370"/>
    </source>
</evidence>
<comment type="caution">
    <text evidence="24">The sequence shown here is derived from an EMBL/GenBank/DDBJ whole genome shotgun (WGS) entry which is preliminary data.</text>
</comment>
<evidence type="ECO:0000313" key="25">
    <source>
        <dbReference type="Proteomes" id="UP001281003"/>
    </source>
</evidence>
<evidence type="ECO:0000256" key="19">
    <source>
        <dbReference type="ARBA" id="ARBA00033001"/>
    </source>
</evidence>
<evidence type="ECO:0000313" key="24">
    <source>
        <dbReference type="EMBL" id="KAK3395553.1"/>
    </source>
</evidence>
<evidence type="ECO:0000256" key="8">
    <source>
        <dbReference type="ARBA" id="ARBA00022741"/>
    </source>
</evidence>
<evidence type="ECO:0000256" key="6">
    <source>
        <dbReference type="ARBA" id="ARBA00022527"/>
    </source>
</evidence>
<keyword evidence="25" id="KW-1185">Reference proteome</keyword>
<dbReference type="Pfam" id="PF00454">
    <property type="entry name" value="PI3_PI4_kinase"/>
    <property type="match status" value="1"/>
</dbReference>
<dbReference type="InterPro" id="IPR050517">
    <property type="entry name" value="DDR_Repair_Kinase"/>
</dbReference>
<evidence type="ECO:0000256" key="2">
    <source>
        <dbReference type="ARBA" id="ARBA00010769"/>
    </source>
</evidence>
<dbReference type="InterPro" id="IPR057564">
    <property type="entry name" value="HEAT_ATR"/>
</dbReference>
<dbReference type="GO" id="GO:0005694">
    <property type="term" value="C:chromosome"/>
    <property type="evidence" value="ECO:0007669"/>
    <property type="project" value="TreeGrafter"/>
</dbReference>
<dbReference type="Gene3D" id="1.25.40.10">
    <property type="entry name" value="Tetratricopeptide repeat domain"/>
    <property type="match status" value="1"/>
</dbReference>
<keyword evidence="8" id="KW-0547">Nucleotide-binding</keyword>
<feature type="domain" description="FATC" evidence="23">
    <location>
        <begin position="2446"/>
        <end position="2478"/>
    </location>
</feature>
<proteinExistence type="inferred from homology"/>
<keyword evidence="7" id="KW-0808">Transferase</keyword>
<dbReference type="Pfam" id="PF02259">
    <property type="entry name" value="FAT"/>
    <property type="match status" value="1"/>
</dbReference>
<feature type="domain" description="PI3K/PI4K catalytic" evidence="21">
    <location>
        <begin position="2143"/>
        <end position="2462"/>
    </location>
</feature>
<dbReference type="SUPFAM" id="SSF56112">
    <property type="entry name" value="Protein kinase-like (PK-like)"/>
    <property type="match status" value="1"/>
</dbReference>
<keyword evidence="15" id="KW-0469">Meiosis</keyword>
<dbReference type="GO" id="GO:0000077">
    <property type="term" value="P:DNA damage checkpoint signaling"/>
    <property type="evidence" value="ECO:0007669"/>
    <property type="project" value="TreeGrafter"/>
</dbReference>
<evidence type="ECO:0000259" key="22">
    <source>
        <dbReference type="PROSITE" id="PS51189"/>
    </source>
</evidence>
<evidence type="ECO:0000256" key="13">
    <source>
        <dbReference type="ARBA" id="ARBA00023204"/>
    </source>
</evidence>
<evidence type="ECO:0000256" key="17">
    <source>
        <dbReference type="ARBA" id="ARBA00029679"/>
    </source>
</evidence>
<evidence type="ECO:0000259" key="23">
    <source>
        <dbReference type="PROSITE" id="PS51190"/>
    </source>
</evidence>
<dbReference type="SUPFAM" id="SSF48371">
    <property type="entry name" value="ARM repeat"/>
    <property type="match status" value="1"/>
</dbReference>
<dbReference type="InterPro" id="IPR003151">
    <property type="entry name" value="PIK-rel_kinase_FAT"/>
</dbReference>
<dbReference type="Gene3D" id="1.10.1070.11">
    <property type="entry name" value="Phosphatidylinositol 3-/4-kinase, catalytic domain"/>
    <property type="match status" value="1"/>
</dbReference>
<evidence type="ECO:0000256" key="11">
    <source>
        <dbReference type="ARBA" id="ARBA00022840"/>
    </source>
</evidence>
<gene>
    <name evidence="24" type="ORF">B0T20DRAFT_486922</name>
</gene>
<evidence type="ECO:0000256" key="4">
    <source>
        <dbReference type="ARBA" id="ARBA00012513"/>
    </source>
</evidence>
<feature type="domain" description="FAT" evidence="22">
    <location>
        <begin position="1460"/>
        <end position="2029"/>
    </location>
</feature>